<dbReference type="PATRIC" id="fig|29343.3.peg.1778"/>
<protein>
    <submittedName>
        <fullName evidence="2">Uncharacterized protein</fullName>
    </submittedName>
</protein>
<name>A0A078KUL3_9FIRM</name>
<accession>A0A078KUL3</accession>
<dbReference type="Proteomes" id="UP000032431">
    <property type="component" value="Chromosome I"/>
</dbReference>
<evidence type="ECO:0000313" key="3">
    <source>
        <dbReference type="Proteomes" id="UP000032431"/>
    </source>
</evidence>
<proteinExistence type="predicted"/>
<dbReference type="KEGG" id="ccel:CCDG5_1686"/>
<gene>
    <name evidence="2" type="ORF">CCDG5_1686</name>
</gene>
<sequence>MKSYYSIMLVTLFAVVMALIGVVQTAMLHQDLSPADGAVVALALLAGMLAYRLSLAEKRIAHLEDKIEEKDEHASGGLPDKDEEHYM</sequence>
<dbReference type="AlphaFoldDB" id="A0A078KUL3"/>
<feature type="transmembrane region" description="Helical" evidence="1">
    <location>
        <begin position="35"/>
        <end position="53"/>
    </location>
</feature>
<dbReference type="EMBL" id="LM995447">
    <property type="protein sequence ID" value="CDZ24794.1"/>
    <property type="molecule type" value="Genomic_DNA"/>
</dbReference>
<reference evidence="3" key="1">
    <citation type="submission" date="2014-07" db="EMBL/GenBank/DDBJ databases">
        <authorList>
            <person name="Wibberg D."/>
        </authorList>
    </citation>
    <scope>NUCLEOTIDE SEQUENCE [LARGE SCALE GENOMIC DNA]</scope>
    <source>
        <strain evidence="3">DG5</strain>
    </source>
</reference>
<evidence type="ECO:0000313" key="2">
    <source>
        <dbReference type="EMBL" id="CDZ24794.1"/>
    </source>
</evidence>
<keyword evidence="1" id="KW-1133">Transmembrane helix</keyword>
<organism evidence="2 3">
    <name type="scientific">[Clostridium] cellulosi</name>
    <dbReference type="NCBI Taxonomy" id="29343"/>
    <lineage>
        <taxon>Bacteria</taxon>
        <taxon>Bacillati</taxon>
        <taxon>Bacillota</taxon>
        <taxon>Clostridia</taxon>
        <taxon>Eubacteriales</taxon>
        <taxon>Oscillospiraceae</taxon>
        <taxon>Oscillospiraceae incertae sedis</taxon>
    </lineage>
</organism>
<keyword evidence="3" id="KW-1185">Reference proteome</keyword>
<evidence type="ECO:0000256" key="1">
    <source>
        <dbReference type="SAM" id="Phobius"/>
    </source>
</evidence>
<dbReference type="HOGENOM" id="CLU_2477845_0_0_9"/>
<dbReference type="STRING" id="29343.CCDG5_1686"/>
<keyword evidence="1" id="KW-0472">Membrane</keyword>
<keyword evidence="1" id="KW-0812">Transmembrane</keyword>